<dbReference type="CDD" id="cd06221">
    <property type="entry name" value="sulfite_reductase_like"/>
    <property type="match status" value="1"/>
</dbReference>
<comment type="cofactor">
    <cofactor evidence="1">
        <name>[2Fe-2S] cluster</name>
        <dbReference type="ChEBI" id="CHEBI:190135"/>
    </cofactor>
    <text evidence="1">Binds 1 [2Fe-2S] cluster per subunit.</text>
</comment>
<name>C1DUT3_SULAA</name>
<dbReference type="RefSeq" id="WP_012674202.1">
    <property type="nucleotide sequence ID" value="NC_012438.1"/>
</dbReference>
<dbReference type="STRING" id="204536.SULAZ_0893"/>
<evidence type="ECO:0000313" key="3">
    <source>
        <dbReference type="EMBL" id="ACN98882.1"/>
    </source>
</evidence>
<dbReference type="InterPro" id="IPR039261">
    <property type="entry name" value="FNR_nucleotide-bd"/>
</dbReference>
<dbReference type="eggNOG" id="COG0543">
    <property type="taxonomic scope" value="Bacteria"/>
</dbReference>
<dbReference type="GO" id="GO:0006221">
    <property type="term" value="P:pyrimidine nucleotide biosynthetic process"/>
    <property type="evidence" value="ECO:0007669"/>
    <property type="project" value="InterPro"/>
</dbReference>
<gene>
    <name evidence="3" type="ordered locus">SULAZ_0893</name>
</gene>
<keyword evidence="1" id="KW-0411">Iron-sulfur</keyword>
<feature type="binding site" evidence="1">
    <location>
        <position position="237"/>
    </location>
    <ligand>
        <name>[2Fe-2S] cluster</name>
        <dbReference type="ChEBI" id="CHEBI:190135"/>
    </ligand>
</feature>
<dbReference type="InterPro" id="IPR012165">
    <property type="entry name" value="Cyt_c3_hydrogenase_gsu"/>
</dbReference>
<dbReference type="PRINTS" id="PR00406">
    <property type="entry name" value="CYTB5RDTASE"/>
</dbReference>
<dbReference type="GO" id="GO:0046872">
    <property type="term" value="F:metal ion binding"/>
    <property type="evidence" value="ECO:0007669"/>
    <property type="project" value="UniProtKB-KW"/>
</dbReference>
<dbReference type="InterPro" id="IPR050353">
    <property type="entry name" value="PyrK_electron_transfer"/>
</dbReference>
<dbReference type="SUPFAM" id="SSF52343">
    <property type="entry name" value="Ferredoxin reductase-like, C-terminal NADP-linked domain"/>
    <property type="match status" value="1"/>
</dbReference>
<dbReference type="HOGENOM" id="CLU_003827_1_1_0"/>
<dbReference type="Proteomes" id="UP000001369">
    <property type="component" value="Chromosome"/>
</dbReference>
<dbReference type="InterPro" id="IPR017938">
    <property type="entry name" value="Riboflavin_synthase-like_b-brl"/>
</dbReference>
<keyword evidence="4" id="KW-1185">Reference proteome</keyword>
<sequence>MKPYDLTEGKILKVYRENYNTVTVNVEVNLNNPKPGQFVMFYAIGRGEAPITIADYRDGFMVNTIRIVRDVTGYFDRVREGDVIHLRGPYGNLWPTNKAFGKDIIVVSGGLGLAATRWLLEEVIKQKHRFKNVISLYGAKSYDDILYREKIGEWEKEIDFRTILNIKNEMWKGKVGLITDLVKEIEIDKDSVVFMCGPDPMVNAVIEILKSKDIKKENIYVSLERHMKCAVGTCGHCMIGPYFVCKDGPVFNYKDIEYFYTKKGV</sequence>
<dbReference type="InterPro" id="IPR001433">
    <property type="entry name" value="OxRdtase_FAD/NAD-bd"/>
</dbReference>
<dbReference type="Gene3D" id="3.40.50.80">
    <property type="entry name" value="Nucleotide-binding domain of ferredoxin-NADP reductase (FNR) module"/>
    <property type="match status" value="1"/>
</dbReference>
<dbReference type="Gene3D" id="2.40.30.10">
    <property type="entry name" value="Translation factors"/>
    <property type="match status" value="1"/>
</dbReference>
<feature type="domain" description="FAD-binding FR-type" evidence="2">
    <location>
        <begin position="4"/>
        <end position="96"/>
    </location>
</feature>
<proteinExistence type="predicted"/>
<dbReference type="Pfam" id="PF10418">
    <property type="entry name" value="DHODB_Fe-S_bind"/>
    <property type="match status" value="1"/>
</dbReference>
<keyword evidence="1" id="KW-0001">2Fe-2S</keyword>
<dbReference type="PIRSF" id="PIRSF006816">
    <property type="entry name" value="Cyc3_hyd_g"/>
    <property type="match status" value="1"/>
</dbReference>
<dbReference type="GO" id="GO:0016491">
    <property type="term" value="F:oxidoreductase activity"/>
    <property type="evidence" value="ECO:0007669"/>
    <property type="project" value="InterPro"/>
</dbReference>
<dbReference type="PANTHER" id="PTHR43513">
    <property type="entry name" value="DIHYDROOROTATE DEHYDROGENASE B (NAD(+)), ELECTRON TRANSFER SUBUNIT"/>
    <property type="match status" value="1"/>
</dbReference>
<dbReference type="GO" id="GO:0050660">
    <property type="term" value="F:flavin adenine dinucleotide binding"/>
    <property type="evidence" value="ECO:0007669"/>
    <property type="project" value="InterPro"/>
</dbReference>
<feature type="binding site" evidence="1">
    <location>
        <position position="229"/>
    </location>
    <ligand>
        <name>[2Fe-2S] cluster</name>
        <dbReference type="ChEBI" id="CHEBI:190135"/>
    </ligand>
</feature>
<dbReference type="InterPro" id="IPR019480">
    <property type="entry name" value="Dihydroorotate_DH_Fe-S-bd"/>
</dbReference>
<dbReference type="PROSITE" id="PS51384">
    <property type="entry name" value="FAD_FR"/>
    <property type="match status" value="1"/>
</dbReference>
<dbReference type="PANTHER" id="PTHR43513:SF3">
    <property type="entry name" value="DIHYDROOROTATE DEHYDROGENASE B (NAD(+)), ELECTRON TRANSFER SUBUNIT-RELATED"/>
    <property type="match status" value="1"/>
</dbReference>
<evidence type="ECO:0000259" key="2">
    <source>
        <dbReference type="PROSITE" id="PS51384"/>
    </source>
</evidence>
<feature type="binding site" evidence="1">
    <location>
        <position position="245"/>
    </location>
    <ligand>
        <name>[2Fe-2S] cluster</name>
        <dbReference type="ChEBI" id="CHEBI:190135"/>
    </ligand>
</feature>
<dbReference type="KEGG" id="saf:SULAZ_0893"/>
<dbReference type="Pfam" id="PF00175">
    <property type="entry name" value="NAD_binding_1"/>
    <property type="match status" value="1"/>
</dbReference>
<dbReference type="EMBL" id="CP001229">
    <property type="protein sequence ID" value="ACN98882.1"/>
    <property type="molecule type" value="Genomic_DNA"/>
</dbReference>
<evidence type="ECO:0000313" key="4">
    <source>
        <dbReference type="Proteomes" id="UP000001369"/>
    </source>
</evidence>
<organism evidence="3 4">
    <name type="scientific">Sulfurihydrogenibium azorense (strain DSM 15241 / OCM 825 / Az-Fu1)</name>
    <dbReference type="NCBI Taxonomy" id="204536"/>
    <lineage>
        <taxon>Bacteria</taxon>
        <taxon>Pseudomonadati</taxon>
        <taxon>Aquificota</taxon>
        <taxon>Aquificia</taxon>
        <taxon>Aquificales</taxon>
        <taxon>Hydrogenothermaceae</taxon>
        <taxon>Sulfurihydrogenibium</taxon>
    </lineage>
</organism>
<dbReference type="InterPro" id="IPR017927">
    <property type="entry name" value="FAD-bd_FR_type"/>
</dbReference>
<dbReference type="GO" id="GO:0051537">
    <property type="term" value="F:2 iron, 2 sulfur cluster binding"/>
    <property type="evidence" value="ECO:0007669"/>
    <property type="project" value="UniProtKB-KW"/>
</dbReference>
<dbReference type="OrthoDB" id="9796486at2"/>
<dbReference type="SUPFAM" id="SSF63380">
    <property type="entry name" value="Riboflavin synthase domain-like"/>
    <property type="match status" value="1"/>
</dbReference>
<keyword evidence="1" id="KW-0479">Metal-binding</keyword>
<reference evidence="3 4" key="1">
    <citation type="journal article" date="2009" name="J. Bacteriol.">
        <title>Complete and draft genome sequences of six members of the Aquificales.</title>
        <authorList>
            <person name="Reysenbach A.L."/>
            <person name="Hamamura N."/>
            <person name="Podar M."/>
            <person name="Griffiths E."/>
            <person name="Ferreira S."/>
            <person name="Hochstein R."/>
            <person name="Heidelberg J."/>
            <person name="Johnson J."/>
            <person name="Mead D."/>
            <person name="Pohorille A."/>
            <person name="Sarmiento M."/>
            <person name="Schweighofer K."/>
            <person name="Seshadri R."/>
            <person name="Voytek M.A."/>
        </authorList>
    </citation>
    <scope>NUCLEOTIDE SEQUENCE [LARGE SCALE GENOMIC DNA]</scope>
    <source>
        <strain evidence="4">Az-Fu1 / DSM 15241 / OCM 825</strain>
    </source>
</reference>
<accession>C1DUT3</accession>
<keyword evidence="1" id="KW-0408">Iron</keyword>
<protein>
    <submittedName>
        <fullName evidence="3">Putative [NiFe] hydrogenase, gamma subunit</fullName>
    </submittedName>
</protein>
<evidence type="ECO:0000256" key="1">
    <source>
        <dbReference type="PIRSR" id="PIRSR006816-2"/>
    </source>
</evidence>
<dbReference type="AlphaFoldDB" id="C1DUT3"/>
<feature type="binding site" evidence="1">
    <location>
        <position position="234"/>
    </location>
    <ligand>
        <name>[2Fe-2S] cluster</name>
        <dbReference type="ChEBI" id="CHEBI:190135"/>
    </ligand>
</feature>